<feature type="transmembrane region" description="Helical" evidence="1">
    <location>
        <begin position="44"/>
        <end position="66"/>
    </location>
</feature>
<dbReference type="EMBL" id="JAAGSC010000037">
    <property type="protein sequence ID" value="NDY95090.1"/>
    <property type="molecule type" value="Genomic_DNA"/>
</dbReference>
<keyword evidence="3" id="KW-1185">Reference proteome</keyword>
<organism evidence="2 3">
    <name type="scientific">Wenzhouxiangella limi</name>
    <dbReference type="NCBI Taxonomy" id="2707351"/>
    <lineage>
        <taxon>Bacteria</taxon>
        <taxon>Pseudomonadati</taxon>
        <taxon>Pseudomonadota</taxon>
        <taxon>Gammaproteobacteria</taxon>
        <taxon>Chromatiales</taxon>
        <taxon>Wenzhouxiangellaceae</taxon>
        <taxon>Wenzhouxiangella</taxon>
    </lineage>
</organism>
<dbReference type="RefSeq" id="WP_164210496.1">
    <property type="nucleotide sequence ID" value="NZ_JAAGSC010000037.1"/>
</dbReference>
<gene>
    <name evidence="2" type="ORF">G3I74_05045</name>
</gene>
<proteinExistence type="predicted"/>
<protein>
    <submittedName>
        <fullName evidence="2">Uncharacterized protein</fullName>
    </submittedName>
</protein>
<evidence type="ECO:0000313" key="2">
    <source>
        <dbReference type="EMBL" id="NDY95090.1"/>
    </source>
</evidence>
<sequence>MFERLKKKAETGAITALIVIPLVVCVIAFLALACYFSLLPMLSPALAALVTAAAGIVLIAFVLLIAKLSAPSAKKRPPPEALDPGEEFEAFLRKQAKQADPMLTQWVRDHPDKAALTTLVLGVAAGYSQAVRRVLLDTYLQRAESEDRKRGSRVDE</sequence>
<comment type="caution">
    <text evidence="2">The sequence shown here is derived from an EMBL/GenBank/DDBJ whole genome shotgun (WGS) entry which is preliminary data.</text>
</comment>
<name>A0A845UYX1_9GAMM</name>
<keyword evidence="1" id="KW-0812">Transmembrane</keyword>
<feature type="transmembrane region" description="Helical" evidence="1">
    <location>
        <begin position="12"/>
        <end position="38"/>
    </location>
</feature>
<dbReference type="PROSITE" id="PS51257">
    <property type="entry name" value="PROKAR_LIPOPROTEIN"/>
    <property type="match status" value="1"/>
</dbReference>
<dbReference type="AlphaFoldDB" id="A0A845UYX1"/>
<dbReference type="Proteomes" id="UP000484885">
    <property type="component" value="Unassembled WGS sequence"/>
</dbReference>
<evidence type="ECO:0000313" key="3">
    <source>
        <dbReference type="Proteomes" id="UP000484885"/>
    </source>
</evidence>
<keyword evidence="1" id="KW-1133">Transmembrane helix</keyword>
<accession>A0A845UYX1</accession>
<keyword evidence="1" id="KW-0472">Membrane</keyword>
<reference evidence="2 3" key="1">
    <citation type="submission" date="2020-02" db="EMBL/GenBank/DDBJ databases">
        <authorList>
            <person name="Zhang X.-Y."/>
        </authorList>
    </citation>
    <scope>NUCLEOTIDE SEQUENCE [LARGE SCALE GENOMIC DNA]</scope>
    <source>
        <strain evidence="2 3">C33</strain>
    </source>
</reference>
<evidence type="ECO:0000256" key="1">
    <source>
        <dbReference type="SAM" id="Phobius"/>
    </source>
</evidence>